<gene>
    <name evidence="2" type="ORF">GLOIN_2v1701125</name>
</gene>
<comment type="caution">
    <text evidence="2">The sequence shown here is derived from an EMBL/GenBank/DDBJ whole genome shotgun (WGS) entry which is preliminary data.</text>
</comment>
<keyword evidence="1" id="KW-0732">Signal</keyword>
<name>A0A2P4P915_RHIID</name>
<dbReference type="EMBL" id="AUPC02000323">
    <property type="protein sequence ID" value="POG61871.1"/>
    <property type="molecule type" value="Genomic_DNA"/>
</dbReference>
<reference evidence="2 3" key="1">
    <citation type="journal article" date="2013" name="Proc. Natl. Acad. Sci. U.S.A.">
        <title>Genome of an arbuscular mycorrhizal fungus provides insight into the oldest plant symbiosis.</title>
        <authorList>
            <person name="Tisserant E."/>
            <person name="Malbreil M."/>
            <person name="Kuo A."/>
            <person name="Kohler A."/>
            <person name="Symeonidi A."/>
            <person name="Balestrini R."/>
            <person name="Charron P."/>
            <person name="Duensing N."/>
            <person name="Frei Dit Frey N."/>
            <person name="Gianinazzi-Pearson V."/>
            <person name="Gilbert L.B."/>
            <person name="Handa Y."/>
            <person name="Herr J.R."/>
            <person name="Hijri M."/>
            <person name="Koul R."/>
            <person name="Kawaguchi M."/>
            <person name="Krajinski F."/>
            <person name="Lammers P.J."/>
            <person name="Masclaux F.G."/>
            <person name="Murat C."/>
            <person name="Morin E."/>
            <person name="Ndikumana S."/>
            <person name="Pagni M."/>
            <person name="Petitpierre D."/>
            <person name="Requena N."/>
            <person name="Rosikiewicz P."/>
            <person name="Riley R."/>
            <person name="Saito K."/>
            <person name="San Clemente H."/>
            <person name="Shapiro H."/>
            <person name="van Tuinen D."/>
            <person name="Becard G."/>
            <person name="Bonfante P."/>
            <person name="Paszkowski U."/>
            <person name="Shachar-Hill Y.Y."/>
            <person name="Tuskan G.A."/>
            <person name="Young P.W."/>
            <person name="Sanders I.R."/>
            <person name="Henrissat B."/>
            <person name="Rensing S.A."/>
            <person name="Grigoriev I.V."/>
            <person name="Corradi N."/>
            <person name="Roux C."/>
            <person name="Martin F."/>
        </authorList>
    </citation>
    <scope>NUCLEOTIDE SEQUENCE [LARGE SCALE GENOMIC DNA]</scope>
    <source>
        <strain evidence="2 3">DAOM 197198</strain>
    </source>
</reference>
<accession>A0A2P4P915</accession>
<feature type="signal peptide" evidence="1">
    <location>
        <begin position="1"/>
        <end position="17"/>
    </location>
</feature>
<sequence length="97" mass="11455">MLFILVWMQTILSMSFSFKNKFQFAKNLFFKTTICLQIGIHYKINNKLIPVQSDTLKSKNIDRELSESKIKRGIRKLVKDIEDNATQSFNVESFKEF</sequence>
<protein>
    <submittedName>
        <fullName evidence="2">Uncharacterized protein</fullName>
    </submittedName>
</protein>
<proteinExistence type="predicted"/>
<evidence type="ECO:0000313" key="2">
    <source>
        <dbReference type="EMBL" id="POG61871.1"/>
    </source>
</evidence>
<evidence type="ECO:0000256" key="1">
    <source>
        <dbReference type="SAM" id="SignalP"/>
    </source>
</evidence>
<organism evidence="2 3">
    <name type="scientific">Rhizophagus irregularis (strain DAOM 181602 / DAOM 197198 / MUCL 43194)</name>
    <name type="common">Arbuscular mycorrhizal fungus</name>
    <name type="synonym">Glomus intraradices</name>
    <dbReference type="NCBI Taxonomy" id="747089"/>
    <lineage>
        <taxon>Eukaryota</taxon>
        <taxon>Fungi</taxon>
        <taxon>Fungi incertae sedis</taxon>
        <taxon>Mucoromycota</taxon>
        <taxon>Glomeromycotina</taxon>
        <taxon>Glomeromycetes</taxon>
        <taxon>Glomerales</taxon>
        <taxon>Glomeraceae</taxon>
        <taxon>Rhizophagus</taxon>
    </lineage>
</organism>
<dbReference type="Proteomes" id="UP000018888">
    <property type="component" value="Unassembled WGS sequence"/>
</dbReference>
<dbReference type="AlphaFoldDB" id="A0A2P4P915"/>
<reference evidence="2 3" key="2">
    <citation type="journal article" date="2018" name="New Phytol.">
        <title>High intraspecific genome diversity in the model arbuscular mycorrhizal symbiont Rhizophagus irregularis.</title>
        <authorList>
            <person name="Chen E.C.H."/>
            <person name="Morin E."/>
            <person name="Beaudet D."/>
            <person name="Noel J."/>
            <person name="Yildirir G."/>
            <person name="Ndikumana S."/>
            <person name="Charron P."/>
            <person name="St-Onge C."/>
            <person name="Giorgi J."/>
            <person name="Kruger M."/>
            <person name="Marton T."/>
            <person name="Ropars J."/>
            <person name="Grigoriev I.V."/>
            <person name="Hainaut M."/>
            <person name="Henrissat B."/>
            <person name="Roux C."/>
            <person name="Martin F."/>
            <person name="Corradi N."/>
        </authorList>
    </citation>
    <scope>NUCLEOTIDE SEQUENCE [LARGE SCALE GENOMIC DNA]</scope>
    <source>
        <strain evidence="2 3">DAOM 197198</strain>
    </source>
</reference>
<keyword evidence="3" id="KW-1185">Reference proteome</keyword>
<evidence type="ECO:0000313" key="3">
    <source>
        <dbReference type="Proteomes" id="UP000018888"/>
    </source>
</evidence>
<feature type="chain" id="PRO_5015187143" evidence="1">
    <location>
        <begin position="18"/>
        <end position="97"/>
    </location>
</feature>